<organism evidence="1 2">
    <name type="scientific">Potamilus streckersoni</name>
    <dbReference type="NCBI Taxonomy" id="2493646"/>
    <lineage>
        <taxon>Eukaryota</taxon>
        <taxon>Metazoa</taxon>
        <taxon>Spiralia</taxon>
        <taxon>Lophotrochozoa</taxon>
        <taxon>Mollusca</taxon>
        <taxon>Bivalvia</taxon>
        <taxon>Autobranchia</taxon>
        <taxon>Heteroconchia</taxon>
        <taxon>Palaeoheterodonta</taxon>
        <taxon>Unionida</taxon>
        <taxon>Unionoidea</taxon>
        <taxon>Unionidae</taxon>
        <taxon>Ambleminae</taxon>
        <taxon>Lampsilini</taxon>
        <taxon>Potamilus</taxon>
    </lineage>
</organism>
<name>A0AAE0TG01_9BIVA</name>
<dbReference type="EMBL" id="JAEAOA010000707">
    <property type="protein sequence ID" value="KAK3609712.1"/>
    <property type="molecule type" value="Genomic_DNA"/>
</dbReference>
<dbReference type="AlphaFoldDB" id="A0AAE0TG01"/>
<evidence type="ECO:0000313" key="2">
    <source>
        <dbReference type="Proteomes" id="UP001195483"/>
    </source>
</evidence>
<accession>A0AAE0TG01</accession>
<reference evidence="1" key="3">
    <citation type="submission" date="2023-05" db="EMBL/GenBank/DDBJ databases">
        <authorList>
            <person name="Smith C.H."/>
        </authorList>
    </citation>
    <scope>NUCLEOTIDE SEQUENCE</scope>
    <source>
        <strain evidence="1">CHS0354</strain>
        <tissue evidence="1">Mantle</tissue>
    </source>
</reference>
<proteinExistence type="predicted"/>
<reference evidence="1" key="2">
    <citation type="journal article" date="2021" name="Genome Biol. Evol.">
        <title>Developing a high-quality reference genome for a parasitic bivalve with doubly uniparental inheritance (Bivalvia: Unionida).</title>
        <authorList>
            <person name="Smith C.H."/>
        </authorList>
    </citation>
    <scope>NUCLEOTIDE SEQUENCE</scope>
    <source>
        <strain evidence="1">CHS0354</strain>
        <tissue evidence="1">Mantle</tissue>
    </source>
</reference>
<comment type="caution">
    <text evidence="1">The sequence shown here is derived from an EMBL/GenBank/DDBJ whole genome shotgun (WGS) entry which is preliminary data.</text>
</comment>
<sequence length="75" mass="8236">MPVIVETDTPPNQESFKTSIFCLNCGKAPGSDSVLPEVLKNGQIDFFKAFLDGGIEEMVERGLVLSRQRYNSSLA</sequence>
<keyword evidence="2" id="KW-1185">Reference proteome</keyword>
<reference evidence="1" key="1">
    <citation type="journal article" date="2021" name="Genome Biol. Evol.">
        <title>A High-Quality Reference Genome for a Parasitic Bivalve with Doubly Uniparental Inheritance (Bivalvia: Unionida).</title>
        <authorList>
            <person name="Smith C.H."/>
        </authorList>
    </citation>
    <scope>NUCLEOTIDE SEQUENCE</scope>
    <source>
        <strain evidence="1">CHS0354</strain>
    </source>
</reference>
<dbReference type="Proteomes" id="UP001195483">
    <property type="component" value="Unassembled WGS sequence"/>
</dbReference>
<gene>
    <name evidence="1" type="ORF">CHS0354_011400</name>
</gene>
<protein>
    <submittedName>
        <fullName evidence="1">Uncharacterized protein</fullName>
    </submittedName>
</protein>
<evidence type="ECO:0000313" key="1">
    <source>
        <dbReference type="EMBL" id="KAK3609712.1"/>
    </source>
</evidence>